<sequence length="152" mass="15864">MHASSIVSSAQVAGIVDAYSERPFVAVAAISASVDASARFRSAAKPAIRSTTPRRVISSSMQLAFIACKDNARLLTLNLLTKQVVQSFDVRSDPDALAFDPGSHMLYVAGEADIVSMFAASSPTVSKIAECSIGPGAHVMGVVPSTHRASSR</sequence>
<evidence type="ECO:0000313" key="1">
    <source>
        <dbReference type="EMBL" id="MPW18231.1"/>
    </source>
</evidence>
<comment type="caution">
    <text evidence="1">The sequence shown here is derived from an EMBL/GenBank/DDBJ whole genome shotgun (WGS) entry which is preliminary data.</text>
</comment>
<dbReference type="InterPro" id="IPR011048">
    <property type="entry name" value="Haem_d1_sf"/>
</dbReference>
<dbReference type="EMBL" id="WHNP01000012">
    <property type="protein sequence ID" value="MPW18231.1"/>
    <property type="molecule type" value="Genomic_DNA"/>
</dbReference>
<name>A0A7X1NAX7_9BURK</name>
<protein>
    <recommendedName>
        <fullName evidence="3">YncE family protein</fullName>
    </recommendedName>
</protein>
<accession>A0A7X1NAX7</accession>
<dbReference type="AlphaFoldDB" id="A0A7X1NAX7"/>
<dbReference type="Proteomes" id="UP000484381">
    <property type="component" value="Unassembled WGS sequence"/>
</dbReference>
<organism evidence="1 2">
    <name type="scientific">Paraburkholderia franconis</name>
    <dbReference type="NCBI Taxonomy" id="2654983"/>
    <lineage>
        <taxon>Bacteria</taxon>
        <taxon>Pseudomonadati</taxon>
        <taxon>Pseudomonadota</taxon>
        <taxon>Betaproteobacteria</taxon>
        <taxon>Burkholderiales</taxon>
        <taxon>Burkholderiaceae</taxon>
        <taxon>Paraburkholderia</taxon>
    </lineage>
</organism>
<keyword evidence="2" id="KW-1185">Reference proteome</keyword>
<reference evidence="1 2" key="1">
    <citation type="submission" date="2019-10" db="EMBL/GenBank/DDBJ databases">
        <title>Paraburkholderia sp. isolated from nodules of Mimosa pudica from Brazilian Atlantic Forest soils.</title>
        <authorList>
            <person name="Paulitsch F."/>
            <person name="Hungria M."/>
            <person name="Dall'Agnol R."/>
        </authorList>
    </citation>
    <scope>NUCLEOTIDE SEQUENCE [LARGE SCALE GENOMIC DNA]</scope>
    <source>
        <strain evidence="1 2">CNPSo 3157</strain>
    </source>
</reference>
<dbReference type="InterPro" id="IPR015943">
    <property type="entry name" value="WD40/YVTN_repeat-like_dom_sf"/>
</dbReference>
<evidence type="ECO:0000313" key="2">
    <source>
        <dbReference type="Proteomes" id="UP000484381"/>
    </source>
</evidence>
<dbReference type="Gene3D" id="2.130.10.10">
    <property type="entry name" value="YVTN repeat-like/Quinoprotein amine dehydrogenase"/>
    <property type="match status" value="1"/>
</dbReference>
<dbReference type="RefSeq" id="WP_152759432.1">
    <property type="nucleotide sequence ID" value="NZ_WHNP01000012.1"/>
</dbReference>
<proteinExistence type="predicted"/>
<dbReference type="SUPFAM" id="SSF51004">
    <property type="entry name" value="C-terminal (heme d1) domain of cytochrome cd1-nitrite reductase"/>
    <property type="match status" value="1"/>
</dbReference>
<evidence type="ECO:0008006" key="3">
    <source>
        <dbReference type="Google" id="ProtNLM"/>
    </source>
</evidence>
<gene>
    <name evidence="1" type="ORF">GCT13_15240</name>
</gene>